<dbReference type="Proteomes" id="UP000001299">
    <property type="component" value="Chromosome 1"/>
</dbReference>
<dbReference type="HOGENOM" id="CLU_090271_0_0_9"/>
<dbReference type="STRING" id="515622.bpr_I0882"/>
<protein>
    <submittedName>
        <fullName evidence="1">Uncharacterized protein</fullName>
    </submittedName>
</protein>
<dbReference type="EMBL" id="CP001810">
    <property type="protein sequence ID" value="ADL33624.1"/>
    <property type="molecule type" value="Genomic_DNA"/>
</dbReference>
<evidence type="ECO:0000313" key="2">
    <source>
        <dbReference type="Proteomes" id="UP000001299"/>
    </source>
</evidence>
<reference evidence="1 2" key="1">
    <citation type="journal article" date="2010" name="PLoS ONE">
        <title>The glycobiome of the rumen bacterium Butyrivibrio proteoclasticus B316(T) highlights adaptation to a polysaccharide-rich environment.</title>
        <authorList>
            <person name="Kelly W.J."/>
            <person name="Leahy S.C."/>
            <person name="Altermann E."/>
            <person name="Yeoman C.J."/>
            <person name="Dunne J.C."/>
            <person name="Kong Z."/>
            <person name="Pacheco D.M."/>
            <person name="Li D."/>
            <person name="Noel S.J."/>
            <person name="Moon C.D."/>
            <person name="Cookson A.L."/>
            <person name="Attwood G.T."/>
        </authorList>
    </citation>
    <scope>NUCLEOTIDE SEQUENCE [LARGE SCALE GENOMIC DNA]</scope>
    <source>
        <strain evidence="2">ATCC 51982 / DSM 14932 / B316</strain>
    </source>
</reference>
<keyword evidence="2" id="KW-1185">Reference proteome</keyword>
<gene>
    <name evidence="1" type="ordered locus">bpr_I0882</name>
</gene>
<evidence type="ECO:0000313" key="1">
    <source>
        <dbReference type="EMBL" id="ADL33624.1"/>
    </source>
</evidence>
<accession>E0S1E9</accession>
<proteinExistence type="predicted"/>
<organism evidence="1 2">
    <name type="scientific">Butyrivibrio proteoclasticus (strain ATCC 51982 / DSM 14932 / B316)</name>
    <name type="common">Clostridium proteoclasticum</name>
    <dbReference type="NCBI Taxonomy" id="515622"/>
    <lineage>
        <taxon>Bacteria</taxon>
        <taxon>Bacillati</taxon>
        <taxon>Bacillota</taxon>
        <taxon>Clostridia</taxon>
        <taxon>Lachnospirales</taxon>
        <taxon>Lachnospiraceae</taxon>
        <taxon>Butyrivibrio</taxon>
    </lineage>
</organism>
<dbReference type="KEGG" id="bpb:bpr_I0882"/>
<dbReference type="AlphaFoldDB" id="E0S1E9"/>
<sequence length="280" mass="32903">MKTVNRKNDKRRITVNNITKELNQHLLEIESLIAQETSRLKQYKGLEKGKLQVTSSHGNIQYLFVENGTNSPKYMPAIEKEKVRLFAQREYDEKMYEHLNTTKARLSRFIKNYDENSIDAIYENMCEGRKRLVTPIRPDKETIINTWMEMHPGGMNTIDDEPDIRTNRGDFVRSKSEKILADYFYEAGIPYQCEPKFTLFSGKNVYPDFVLLNVRSNKTIYWEHLGKVDEAAYVIRNMGKLMDYEKSGLLLGDNLIITLETRERPLDMELIKRNVEQFLI</sequence>
<name>E0S1E9_BUTPB</name>
<dbReference type="eggNOG" id="COG0507">
    <property type="taxonomic scope" value="Bacteria"/>
</dbReference>